<name>A0A9N7VG81_PLEPL</name>
<proteinExistence type="predicted"/>
<protein>
    <submittedName>
        <fullName evidence="2">Uncharacterized protein</fullName>
    </submittedName>
</protein>
<sequence length="135" mass="14698">MGSSGVKGPVGTSEDQSEPEKLSRHLALHIQEKSSGPFLTTLIGRLWFCAFPGLNSRSGHQSILEAFASRLLLPRRWQQTKINLAGESNRAVTLQLEEKPLLFVEVSQHLFSSVAFHEATEMKDPGSSGGNAALL</sequence>
<evidence type="ECO:0000256" key="1">
    <source>
        <dbReference type="SAM" id="MobiDB-lite"/>
    </source>
</evidence>
<gene>
    <name evidence="2" type="ORF">PLEPLA_LOCUS36739</name>
</gene>
<dbReference type="AlphaFoldDB" id="A0A9N7VG81"/>
<accession>A0A9N7VG81</accession>
<dbReference type="EMBL" id="CADEAL010003999">
    <property type="protein sequence ID" value="CAB1449060.1"/>
    <property type="molecule type" value="Genomic_DNA"/>
</dbReference>
<comment type="caution">
    <text evidence="2">The sequence shown here is derived from an EMBL/GenBank/DDBJ whole genome shotgun (WGS) entry which is preliminary data.</text>
</comment>
<dbReference type="Proteomes" id="UP001153269">
    <property type="component" value="Unassembled WGS sequence"/>
</dbReference>
<organism evidence="2 3">
    <name type="scientific">Pleuronectes platessa</name>
    <name type="common">European plaice</name>
    <dbReference type="NCBI Taxonomy" id="8262"/>
    <lineage>
        <taxon>Eukaryota</taxon>
        <taxon>Metazoa</taxon>
        <taxon>Chordata</taxon>
        <taxon>Craniata</taxon>
        <taxon>Vertebrata</taxon>
        <taxon>Euteleostomi</taxon>
        <taxon>Actinopterygii</taxon>
        <taxon>Neopterygii</taxon>
        <taxon>Teleostei</taxon>
        <taxon>Neoteleostei</taxon>
        <taxon>Acanthomorphata</taxon>
        <taxon>Carangaria</taxon>
        <taxon>Pleuronectiformes</taxon>
        <taxon>Pleuronectoidei</taxon>
        <taxon>Pleuronectidae</taxon>
        <taxon>Pleuronectes</taxon>
    </lineage>
</organism>
<reference evidence="2" key="1">
    <citation type="submission" date="2020-03" db="EMBL/GenBank/DDBJ databases">
        <authorList>
            <person name="Weist P."/>
        </authorList>
    </citation>
    <scope>NUCLEOTIDE SEQUENCE</scope>
</reference>
<evidence type="ECO:0000313" key="2">
    <source>
        <dbReference type="EMBL" id="CAB1449060.1"/>
    </source>
</evidence>
<feature type="region of interest" description="Disordered" evidence="1">
    <location>
        <begin position="1"/>
        <end position="23"/>
    </location>
</feature>
<evidence type="ECO:0000313" key="3">
    <source>
        <dbReference type="Proteomes" id="UP001153269"/>
    </source>
</evidence>
<keyword evidence="3" id="KW-1185">Reference proteome</keyword>